<dbReference type="PANTHER" id="PTHR30086">
    <property type="entry name" value="ARGININE EXPORTER PROTEIN ARGO"/>
    <property type="match status" value="1"/>
</dbReference>
<dbReference type="GO" id="GO:0015171">
    <property type="term" value="F:amino acid transmembrane transporter activity"/>
    <property type="evidence" value="ECO:0007669"/>
    <property type="project" value="TreeGrafter"/>
</dbReference>
<feature type="transmembrane region" description="Helical" evidence="6">
    <location>
        <begin position="138"/>
        <end position="159"/>
    </location>
</feature>
<dbReference type="Pfam" id="PF01810">
    <property type="entry name" value="LysE"/>
    <property type="match status" value="1"/>
</dbReference>
<comment type="subcellular location">
    <subcellularLocation>
        <location evidence="1">Cell membrane</location>
        <topology evidence="1">Multi-pass membrane protein</topology>
    </subcellularLocation>
</comment>
<reference evidence="8" key="1">
    <citation type="submission" date="2015-12" db="EMBL/GenBank/DDBJ databases">
        <title>FDA dAtabase for Regulatory Grade micrObial Sequences (FDA-ARGOS): Supporting development and validation of Infectious Disease Dx tests.</title>
        <authorList>
            <person name="Case J."/>
            <person name="Tallon L."/>
            <person name="Sadzewicz L."/>
            <person name="Sengamalay N."/>
            <person name="Ott S."/>
            <person name="Godinez A."/>
            <person name="Nagaraj S."/>
            <person name="Nadendla S."/>
            <person name="Sichtig H."/>
        </authorList>
    </citation>
    <scope>NUCLEOTIDE SEQUENCE [LARGE SCALE GENOMIC DNA]</scope>
    <source>
        <strain evidence="8">FDAARGOS_147</strain>
    </source>
</reference>
<dbReference type="GO" id="GO:0033228">
    <property type="term" value="P:cysteine export across plasma membrane"/>
    <property type="evidence" value="ECO:0007669"/>
    <property type="project" value="TreeGrafter"/>
</dbReference>
<accession>A0A0X8P4I6</accession>
<evidence type="ECO:0000256" key="6">
    <source>
        <dbReference type="SAM" id="Phobius"/>
    </source>
</evidence>
<dbReference type="EMBL" id="CP014060">
    <property type="protein sequence ID" value="AMG39735.1"/>
    <property type="molecule type" value="Genomic_DNA"/>
</dbReference>
<feature type="transmembrane region" description="Helical" evidence="6">
    <location>
        <begin position="180"/>
        <end position="200"/>
    </location>
</feature>
<keyword evidence="2" id="KW-1003">Cell membrane</keyword>
<feature type="transmembrane region" description="Helical" evidence="6">
    <location>
        <begin position="107"/>
        <end position="132"/>
    </location>
</feature>
<keyword evidence="4 6" id="KW-1133">Transmembrane helix</keyword>
<dbReference type="AlphaFoldDB" id="A0A0X8P4I6"/>
<evidence type="ECO:0000256" key="5">
    <source>
        <dbReference type="ARBA" id="ARBA00023136"/>
    </source>
</evidence>
<dbReference type="InterPro" id="IPR001123">
    <property type="entry name" value="LeuE-type"/>
</dbReference>
<feature type="transmembrane region" description="Helical" evidence="6">
    <location>
        <begin position="6"/>
        <end position="29"/>
    </location>
</feature>
<evidence type="ECO:0000256" key="4">
    <source>
        <dbReference type="ARBA" id="ARBA00022989"/>
    </source>
</evidence>
<evidence type="ECO:0000313" key="8">
    <source>
        <dbReference type="Proteomes" id="UP000060602"/>
    </source>
</evidence>
<proteinExistence type="predicted"/>
<protein>
    <submittedName>
        <fullName evidence="7">Multidrug transporter MatE</fullName>
    </submittedName>
</protein>
<feature type="transmembrane region" description="Helical" evidence="6">
    <location>
        <begin position="66"/>
        <end position="87"/>
    </location>
</feature>
<gene>
    <name evidence="7" type="ORF">AL504_29290</name>
</gene>
<dbReference type="PANTHER" id="PTHR30086:SF20">
    <property type="entry name" value="ARGININE EXPORTER PROTEIN ARGO-RELATED"/>
    <property type="match status" value="1"/>
</dbReference>
<evidence type="ECO:0000256" key="1">
    <source>
        <dbReference type="ARBA" id="ARBA00004651"/>
    </source>
</evidence>
<feature type="transmembrane region" description="Helical" evidence="6">
    <location>
        <begin position="41"/>
        <end position="60"/>
    </location>
</feature>
<keyword evidence="3 6" id="KW-0812">Transmembrane</keyword>
<keyword evidence="5 6" id="KW-0472">Membrane</keyword>
<evidence type="ECO:0000256" key="2">
    <source>
        <dbReference type="ARBA" id="ARBA00022475"/>
    </source>
</evidence>
<sequence length="203" mass="21502">MTGIDWVFLFGTAAILLTPGPTNTLLAAAGLAQGLRRAAPLVGFELAGYLVGITAWGLFLASAQTAYPWIGIVVRVASSVYLAYVAIRIWCAAGEDVTTRREPIGPYALFIATLLNPKGLVFASTLFPAHAFEHVPGYLAAMAQFVCLLVPIAFIWIKFGAVLAGQRIGFINPERLQRTAALVIGVFSVSIVGSAVRLSLLPG</sequence>
<organism evidence="7 8">
    <name type="scientific">Alcaligenes xylosoxydans xylosoxydans</name>
    <name type="common">Achromobacter xylosoxidans</name>
    <dbReference type="NCBI Taxonomy" id="85698"/>
    <lineage>
        <taxon>Bacteria</taxon>
        <taxon>Pseudomonadati</taxon>
        <taxon>Pseudomonadota</taxon>
        <taxon>Betaproteobacteria</taxon>
        <taxon>Burkholderiales</taxon>
        <taxon>Alcaligenaceae</taxon>
        <taxon>Achromobacter</taxon>
    </lineage>
</organism>
<name>A0A0X8P4I6_ALCXX</name>
<evidence type="ECO:0000313" key="7">
    <source>
        <dbReference type="EMBL" id="AMG39735.1"/>
    </source>
</evidence>
<dbReference type="GO" id="GO:0005886">
    <property type="term" value="C:plasma membrane"/>
    <property type="evidence" value="ECO:0007669"/>
    <property type="project" value="UniProtKB-SubCell"/>
</dbReference>
<evidence type="ECO:0000256" key="3">
    <source>
        <dbReference type="ARBA" id="ARBA00022692"/>
    </source>
</evidence>
<dbReference type="Proteomes" id="UP000060602">
    <property type="component" value="Chromosome"/>
</dbReference>
<dbReference type="RefSeq" id="WP_006390070.1">
    <property type="nucleotide sequence ID" value="NZ_CP014060.2"/>
</dbReference>